<evidence type="ECO:0000313" key="1">
    <source>
        <dbReference type="EMBL" id="QOT74535.1"/>
    </source>
</evidence>
<dbReference type="EMBL" id="CP060037">
    <property type="protein sequence ID" value="QOT74535.1"/>
    <property type="molecule type" value="Genomic_DNA"/>
</dbReference>
<sequence>MIDLSLPSGESTRTVDFILNAAPPPVVLAYGVGVDSTAMLVELESCGEPPDLVLTADTGVEKPETYAYQAMMRQWLAARGIPYETVRYRPKRFKHFPAYYSLLENVLTNATLPSISLGRHSCSLKWKVAPQDKFLAEWKPAQDAWARGQKVIRLIGYDASPADTRRHAHASTIESDLYQCRYPLREWGWDRDRCIARITAAGLPVPPKSSCWICGAMRPDEVRALPTWCLRLIILVEARAAPRLRTVEGLWRKSTRTRPGRMTDFIRAEELLPEAEIEAIARDAPVDLIRFQDVAALVPLPERPTMEDWLNHFNAGLKEAA</sequence>
<keyword evidence="1" id="KW-0614">Plasmid</keyword>
<accession>A0A7M2GQB5</accession>
<geneLocation type="plasmid" evidence="1 2">
    <name>p1</name>
</geneLocation>
<dbReference type="Gene3D" id="3.40.50.620">
    <property type="entry name" value="HUPs"/>
    <property type="match status" value="1"/>
</dbReference>
<gene>
    <name evidence="1" type="ORF">H5V43_21940</name>
</gene>
<protein>
    <recommendedName>
        <fullName evidence="3">Phosphoadenosine phosphosulphate reductase domain-containing protein</fullName>
    </recommendedName>
</protein>
<dbReference type="RefSeq" id="WP_025548999.1">
    <property type="nucleotide sequence ID" value="NZ_BATN01000031.1"/>
</dbReference>
<evidence type="ECO:0000313" key="2">
    <source>
        <dbReference type="Proteomes" id="UP000593663"/>
    </source>
</evidence>
<evidence type="ECO:0008006" key="3">
    <source>
        <dbReference type="Google" id="ProtNLM"/>
    </source>
</evidence>
<dbReference type="AlphaFoldDB" id="A0A7M2GQB5"/>
<organism evidence="1 2">
    <name type="scientific">Sphingobium fuliginis (strain ATCC 27551)</name>
    <dbReference type="NCBI Taxonomy" id="336203"/>
    <lineage>
        <taxon>Bacteria</taxon>
        <taxon>Pseudomonadati</taxon>
        <taxon>Pseudomonadota</taxon>
        <taxon>Alphaproteobacteria</taxon>
        <taxon>Sphingomonadales</taxon>
        <taxon>Sphingomonadaceae</taxon>
        <taxon>Sphingobium</taxon>
    </lineage>
</organism>
<dbReference type="Proteomes" id="UP000593663">
    <property type="component" value="Plasmid p1"/>
</dbReference>
<proteinExistence type="predicted"/>
<dbReference type="KEGG" id="sbar:H5V43_21940"/>
<name>A0A7M2GQB5_SPHSA</name>
<dbReference type="InterPro" id="IPR014729">
    <property type="entry name" value="Rossmann-like_a/b/a_fold"/>
</dbReference>
<reference evidence="2" key="1">
    <citation type="submission" date="2020-08" db="EMBL/GenBank/DDBJ databases">
        <title>Complete genome sequence of Sphingobium barthaii strain KK22, a high-molecular-weight polycyclic aromatic hydrocarbon-degrading soil bacterium.</title>
        <authorList>
            <person name="Mori J.F."/>
            <person name="Kanaly R.A."/>
        </authorList>
    </citation>
    <scope>NUCLEOTIDE SEQUENCE [LARGE SCALE GENOMIC DNA]</scope>
    <source>
        <strain evidence="2">KK22</strain>
        <plasmid evidence="2">p1</plasmid>
    </source>
</reference>
<dbReference type="SUPFAM" id="SSF52402">
    <property type="entry name" value="Adenine nucleotide alpha hydrolases-like"/>
    <property type="match status" value="1"/>
</dbReference>